<accession>A0ABP1Q744</accession>
<dbReference type="InterPro" id="IPR004162">
    <property type="entry name" value="SINA-like_animal"/>
</dbReference>
<evidence type="ECO:0008006" key="3">
    <source>
        <dbReference type="Google" id="ProtNLM"/>
    </source>
</evidence>
<dbReference type="Proteomes" id="UP001642540">
    <property type="component" value="Unassembled WGS sequence"/>
</dbReference>
<protein>
    <recommendedName>
        <fullName evidence="3">E3 ubiquitin-protein ligase</fullName>
    </recommendedName>
</protein>
<dbReference type="SUPFAM" id="SSF49599">
    <property type="entry name" value="TRAF domain-like"/>
    <property type="match status" value="1"/>
</dbReference>
<dbReference type="EMBL" id="CAXLJM020000024">
    <property type="protein sequence ID" value="CAL8091856.1"/>
    <property type="molecule type" value="Genomic_DNA"/>
</dbReference>
<evidence type="ECO:0000313" key="1">
    <source>
        <dbReference type="EMBL" id="CAL8091856.1"/>
    </source>
</evidence>
<proteinExistence type="predicted"/>
<dbReference type="PANTHER" id="PTHR45877:SF2">
    <property type="entry name" value="E3 UBIQUITIN-PROTEIN LIGASE SINA-RELATED"/>
    <property type="match status" value="1"/>
</dbReference>
<name>A0ABP1Q744_9HEXA</name>
<dbReference type="InterPro" id="IPR013083">
    <property type="entry name" value="Znf_RING/FYVE/PHD"/>
</dbReference>
<gene>
    <name evidence="1" type="ORF">ODALV1_LOCUS8049</name>
</gene>
<keyword evidence="2" id="KW-1185">Reference proteome</keyword>
<reference evidence="1 2" key="1">
    <citation type="submission" date="2024-08" db="EMBL/GenBank/DDBJ databases">
        <authorList>
            <person name="Cucini C."/>
            <person name="Frati F."/>
        </authorList>
    </citation>
    <scope>NUCLEOTIDE SEQUENCE [LARGE SCALE GENOMIC DNA]</scope>
</reference>
<evidence type="ECO:0000313" key="2">
    <source>
        <dbReference type="Proteomes" id="UP001642540"/>
    </source>
</evidence>
<dbReference type="PANTHER" id="PTHR45877">
    <property type="entry name" value="E3 UBIQUITIN-PROTEIN LIGASE SIAH2"/>
    <property type="match status" value="1"/>
</dbReference>
<organism evidence="1 2">
    <name type="scientific">Orchesella dallaii</name>
    <dbReference type="NCBI Taxonomy" id="48710"/>
    <lineage>
        <taxon>Eukaryota</taxon>
        <taxon>Metazoa</taxon>
        <taxon>Ecdysozoa</taxon>
        <taxon>Arthropoda</taxon>
        <taxon>Hexapoda</taxon>
        <taxon>Collembola</taxon>
        <taxon>Entomobryomorpha</taxon>
        <taxon>Entomobryoidea</taxon>
        <taxon>Orchesellidae</taxon>
        <taxon>Orchesellinae</taxon>
        <taxon>Orchesella</taxon>
    </lineage>
</organism>
<sequence>MQDEVNHKDTLLLPFQKKKFRQTGEGFKLLQEKMTALRPTDPGSLIQFPSDPSVIYEIFGCVRCKKIPNPEYFFICEEKGHRICAPCAFVVDAKAQAGEPCCIPDVGNLQKGPPSLLNTLLMNCKWECKFKNRGCTASIVGSEWSDHVKECRFHQVSSCQFHGCPFEFISVEDGVNHLRIKHEAMFYDGPKVTFTIPFDELIKARRMLALINWDGGCYLFACEISANTINMWVWNMQAYDYDDETHAIYKIDLEAAHAIDDKAWKNPKSVVSINRGFIEILTWCLSFFVCGGTANKRMFH</sequence>
<comment type="caution">
    <text evidence="1">The sequence shown here is derived from an EMBL/GenBank/DDBJ whole genome shotgun (WGS) entry which is preliminary data.</text>
</comment>
<dbReference type="Gene3D" id="3.30.40.10">
    <property type="entry name" value="Zinc/RING finger domain, C3HC4 (zinc finger)"/>
    <property type="match status" value="1"/>
</dbReference>